<proteinExistence type="predicted"/>
<dbReference type="OrthoDB" id="7870334at2759"/>
<gene>
    <name evidence="4" type="primary">LOC117564011</name>
</gene>
<keyword evidence="2" id="KW-0732">Signal</keyword>
<feature type="region of interest" description="Disordered" evidence="1">
    <location>
        <begin position="24"/>
        <end position="44"/>
    </location>
</feature>
<name>A0A9C6SM95_DROAB</name>
<evidence type="ECO:0000313" key="3">
    <source>
        <dbReference type="Proteomes" id="UP000515160"/>
    </source>
</evidence>
<feature type="chain" id="PRO_5038503185" evidence="2">
    <location>
        <begin position="21"/>
        <end position="195"/>
    </location>
</feature>
<organism evidence="3 4">
    <name type="scientific">Drosophila albomicans</name>
    <name type="common">Fruit fly</name>
    <dbReference type="NCBI Taxonomy" id="7291"/>
    <lineage>
        <taxon>Eukaryota</taxon>
        <taxon>Metazoa</taxon>
        <taxon>Ecdysozoa</taxon>
        <taxon>Arthropoda</taxon>
        <taxon>Hexapoda</taxon>
        <taxon>Insecta</taxon>
        <taxon>Pterygota</taxon>
        <taxon>Neoptera</taxon>
        <taxon>Endopterygota</taxon>
        <taxon>Diptera</taxon>
        <taxon>Brachycera</taxon>
        <taxon>Muscomorpha</taxon>
        <taxon>Ephydroidea</taxon>
        <taxon>Drosophilidae</taxon>
        <taxon>Drosophila</taxon>
    </lineage>
</organism>
<reference evidence="4" key="1">
    <citation type="submission" date="2025-08" db="UniProtKB">
        <authorList>
            <consortium name="RefSeq"/>
        </authorList>
    </citation>
    <scope>IDENTIFICATION</scope>
    <source>
        <strain evidence="4">15112-1751.03</strain>
        <tissue evidence="4">Whole Adult</tissue>
    </source>
</reference>
<feature type="signal peptide" evidence="2">
    <location>
        <begin position="1"/>
        <end position="20"/>
    </location>
</feature>
<keyword evidence="3" id="KW-1185">Reference proteome</keyword>
<dbReference type="AlphaFoldDB" id="A0A9C6SM95"/>
<evidence type="ECO:0000313" key="4">
    <source>
        <dbReference type="RefSeq" id="XP_051858605.1"/>
    </source>
</evidence>
<dbReference type="RefSeq" id="XP_051858605.1">
    <property type="nucleotide sequence ID" value="XM_052002645.1"/>
</dbReference>
<dbReference type="Proteomes" id="UP000515160">
    <property type="component" value="Chromosome 2L"/>
</dbReference>
<dbReference type="GeneID" id="117564011"/>
<evidence type="ECO:0000256" key="2">
    <source>
        <dbReference type="SAM" id="SignalP"/>
    </source>
</evidence>
<accession>A0A9C6SM95</accession>
<evidence type="ECO:0000256" key="1">
    <source>
        <dbReference type="SAM" id="MobiDB-lite"/>
    </source>
</evidence>
<sequence length="195" mass="21724">MQLKVGILLLMLSAVLVVEAEMTSTPDDSTTSSGSSSTSAPPASDKNKLITHLIEHILATSKTGHYVGNVEFDQQSTILRIAGNLGEESLALKHHAYEKFISYNALRLKLEGDIDSRIAVIDNYFHTQRLSDACKLFYHLQKKDLLIADTETNSLKAFKLTINSENCPYQTVDSDESDSDEEYDPIWDIWNTILG</sequence>
<protein>
    <submittedName>
        <fullName evidence="4">Uncharacterized protein LOC117564011 isoform X2</fullName>
    </submittedName>
</protein>